<dbReference type="EMBL" id="CM045880">
    <property type="protein sequence ID" value="KAI7938122.1"/>
    <property type="molecule type" value="Genomic_DNA"/>
</dbReference>
<protein>
    <submittedName>
        <fullName evidence="1">Uncharacterized protein</fullName>
    </submittedName>
</protein>
<gene>
    <name evidence="1" type="ORF">MJO28_015042</name>
</gene>
<proteinExistence type="predicted"/>
<evidence type="ECO:0000313" key="2">
    <source>
        <dbReference type="Proteomes" id="UP001060170"/>
    </source>
</evidence>
<name>A0ACC0DRL3_9BASI</name>
<reference evidence="1 2" key="3">
    <citation type="journal article" date="2022" name="Microbiol. Spectr.">
        <title>Folding features and dynamics of 3D genome architecture in plant fungal pathogens.</title>
        <authorList>
            <person name="Xia C."/>
        </authorList>
    </citation>
    <scope>NUCLEOTIDE SEQUENCE [LARGE SCALE GENOMIC DNA]</scope>
    <source>
        <strain evidence="1 2">93-210</strain>
    </source>
</reference>
<accession>A0ACC0DRL3</accession>
<reference evidence="2" key="2">
    <citation type="journal article" date="2018" name="Mol. Plant Microbe Interact.">
        <title>Genome sequence resources for the wheat stripe rust pathogen (Puccinia striiformis f. sp. tritici) and the barley stripe rust pathogen (Puccinia striiformis f. sp. hordei).</title>
        <authorList>
            <person name="Xia C."/>
            <person name="Wang M."/>
            <person name="Yin C."/>
            <person name="Cornejo O.E."/>
            <person name="Hulbert S.H."/>
            <person name="Chen X."/>
        </authorList>
    </citation>
    <scope>NUCLEOTIDE SEQUENCE [LARGE SCALE GENOMIC DNA]</scope>
    <source>
        <strain evidence="2">93-210</strain>
    </source>
</reference>
<comment type="caution">
    <text evidence="1">The sequence shown here is derived from an EMBL/GenBank/DDBJ whole genome shotgun (WGS) entry which is preliminary data.</text>
</comment>
<sequence>MVFVKYSAEIKTIVITLLLQGKSRDFINALLNPDISDQSLQRWFTLFNETQSAVEDATLYLDKIQCALVETVGEFYPISTIHDDLRKRLGLTRKVARAVHPAQLSAKRAQWLIDVSLMPAEFLVFVDESAICIATQCRQYGQAPKGMPTEQVLPFMNPFPGPRSVLVMDNCCIHHRGRIEELCEAHNVVYMYLPPYSPDFNPIEKSFLVIKNHLKRAQVLTGTTDDVDIITDFVSKLVTPELMQALFRDCGYM</sequence>
<evidence type="ECO:0000313" key="1">
    <source>
        <dbReference type="EMBL" id="KAI7938122.1"/>
    </source>
</evidence>
<organism evidence="1 2">
    <name type="scientific">Puccinia striiformis f. sp. tritici</name>
    <dbReference type="NCBI Taxonomy" id="168172"/>
    <lineage>
        <taxon>Eukaryota</taxon>
        <taxon>Fungi</taxon>
        <taxon>Dikarya</taxon>
        <taxon>Basidiomycota</taxon>
        <taxon>Pucciniomycotina</taxon>
        <taxon>Pucciniomycetes</taxon>
        <taxon>Pucciniales</taxon>
        <taxon>Pucciniaceae</taxon>
        <taxon>Puccinia</taxon>
    </lineage>
</organism>
<keyword evidence="2" id="KW-1185">Reference proteome</keyword>
<dbReference type="Proteomes" id="UP001060170">
    <property type="component" value="Chromosome 16"/>
</dbReference>
<reference evidence="2" key="1">
    <citation type="journal article" date="2018" name="BMC Genomics">
        <title>Genomic insights into host adaptation between the wheat stripe rust pathogen (Puccinia striiformis f. sp. tritici) and the barley stripe rust pathogen (Puccinia striiformis f. sp. hordei).</title>
        <authorList>
            <person name="Xia C."/>
            <person name="Wang M."/>
            <person name="Yin C."/>
            <person name="Cornejo O.E."/>
            <person name="Hulbert S.H."/>
            <person name="Chen X."/>
        </authorList>
    </citation>
    <scope>NUCLEOTIDE SEQUENCE [LARGE SCALE GENOMIC DNA]</scope>
    <source>
        <strain evidence="2">93-210</strain>
    </source>
</reference>